<protein>
    <submittedName>
        <fullName evidence="1">Uncharacterized protein</fullName>
    </submittedName>
</protein>
<evidence type="ECO:0000313" key="2">
    <source>
        <dbReference type="Proteomes" id="UP001140096"/>
    </source>
</evidence>
<name>A0ACC1L1H4_9FUNG</name>
<gene>
    <name evidence="1" type="ORF">H4S07_005553</name>
</gene>
<reference evidence="1" key="1">
    <citation type="submission" date="2022-07" db="EMBL/GenBank/DDBJ databases">
        <title>Phylogenomic reconstructions and comparative analyses of Kickxellomycotina fungi.</title>
        <authorList>
            <person name="Reynolds N.K."/>
            <person name="Stajich J.E."/>
            <person name="Barry K."/>
            <person name="Grigoriev I.V."/>
            <person name="Crous P."/>
            <person name="Smith M.E."/>
        </authorList>
    </citation>
    <scope>NUCLEOTIDE SEQUENCE</scope>
    <source>
        <strain evidence="1">CBS 102833</strain>
    </source>
</reference>
<sequence>MTMHGFPEGLAGSPLHPRPTTHSPYPPQEHSKSPRVANPGMVVDSAAGPGQVIDDATFFMRFNMFTSSAAYIGACIHMQNLRVTPRWEMAIRRHNETTAQLSDVRAARGVGSTSSLPEDRDMGILSNPQDIGALPPPPPPPLPALPCTPDQAREGVKTLVRILEGISPYWRVGSRLDRIRSMWRETEGSDLLPSAQVLASPSARIPGPPSIPVPQPPMPNTPMSGIEAGQWTQRSPVPPHHHRQHHPPSQSPPPPFLYHPQHQSSYNNPDMSVAALSSDLPAQPSSAPIHSRQPSAVGPPPPPLPPPPPPPASSVTMLSSHQHIGMPPPPRP</sequence>
<keyword evidence="2" id="KW-1185">Reference proteome</keyword>
<dbReference type="EMBL" id="JANBUP010002778">
    <property type="protein sequence ID" value="KAJ2799011.1"/>
    <property type="molecule type" value="Genomic_DNA"/>
</dbReference>
<dbReference type="Proteomes" id="UP001140096">
    <property type="component" value="Unassembled WGS sequence"/>
</dbReference>
<organism evidence="1 2">
    <name type="scientific">Coemansia furcata</name>
    <dbReference type="NCBI Taxonomy" id="417177"/>
    <lineage>
        <taxon>Eukaryota</taxon>
        <taxon>Fungi</taxon>
        <taxon>Fungi incertae sedis</taxon>
        <taxon>Zoopagomycota</taxon>
        <taxon>Kickxellomycotina</taxon>
        <taxon>Kickxellomycetes</taxon>
        <taxon>Kickxellales</taxon>
        <taxon>Kickxellaceae</taxon>
        <taxon>Coemansia</taxon>
    </lineage>
</organism>
<proteinExistence type="predicted"/>
<accession>A0ACC1L1H4</accession>
<evidence type="ECO:0000313" key="1">
    <source>
        <dbReference type="EMBL" id="KAJ2799011.1"/>
    </source>
</evidence>
<comment type="caution">
    <text evidence="1">The sequence shown here is derived from an EMBL/GenBank/DDBJ whole genome shotgun (WGS) entry which is preliminary data.</text>
</comment>